<dbReference type="Pfam" id="PF05402">
    <property type="entry name" value="PqqD"/>
    <property type="match status" value="1"/>
</dbReference>
<name>A0A1T4NBM3_9FIRM</name>
<dbReference type="STRING" id="290054.SAMN02745114_01543"/>
<dbReference type="InterPro" id="IPR041881">
    <property type="entry name" value="PqqD_sf"/>
</dbReference>
<evidence type="ECO:0000313" key="2">
    <source>
        <dbReference type="Proteomes" id="UP000190657"/>
    </source>
</evidence>
<dbReference type="RefSeq" id="WP_078768985.1">
    <property type="nucleotide sequence ID" value="NZ_FUWW01000020.1"/>
</dbReference>
<dbReference type="Proteomes" id="UP000190657">
    <property type="component" value="Unassembled WGS sequence"/>
</dbReference>
<sequence length="104" mass="11774">MIVNELFVAGKAMGINMKIKDGFITKEIGNKIVAITVGEHTKDFNGMITLNETGHFIWKCLENETDKESIANEVTKEYDISISDAMNEIENFIAELDKYDILEK</sequence>
<dbReference type="OrthoDB" id="1752996at2"/>
<gene>
    <name evidence="1" type="ORF">SAMN02745114_01543</name>
</gene>
<protein>
    <submittedName>
        <fullName evidence="1">Coenzyme PQQ synthesis protein D (PqqD)</fullName>
    </submittedName>
</protein>
<accession>A0A1T4NBM3</accession>
<evidence type="ECO:0000313" key="1">
    <source>
        <dbReference type="EMBL" id="SJZ76427.1"/>
    </source>
</evidence>
<dbReference type="AlphaFoldDB" id="A0A1T4NBM3"/>
<dbReference type="InterPro" id="IPR008792">
    <property type="entry name" value="PQQD"/>
</dbReference>
<reference evidence="1 2" key="1">
    <citation type="submission" date="2017-02" db="EMBL/GenBank/DDBJ databases">
        <authorList>
            <person name="Peterson S.W."/>
        </authorList>
    </citation>
    <scope>NUCLEOTIDE SEQUENCE [LARGE SCALE GENOMIC DNA]</scope>
    <source>
        <strain evidence="1 2">ATCC 51222</strain>
    </source>
</reference>
<keyword evidence="2" id="KW-1185">Reference proteome</keyword>
<organism evidence="1 2">
    <name type="scientific">Eubacterium coprostanoligenes</name>
    <dbReference type="NCBI Taxonomy" id="290054"/>
    <lineage>
        <taxon>Bacteria</taxon>
        <taxon>Bacillati</taxon>
        <taxon>Bacillota</taxon>
        <taxon>Clostridia</taxon>
        <taxon>Eubacteriales</taxon>
        <taxon>Eubacteriaceae</taxon>
        <taxon>Eubacterium</taxon>
    </lineage>
</organism>
<dbReference type="Gene3D" id="1.10.10.1150">
    <property type="entry name" value="Coenzyme PQQ synthesis protein D (PqqD)"/>
    <property type="match status" value="1"/>
</dbReference>
<proteinExistence type="predicted"/>
<dbReference type="EMBL" id="FUWW01000020">
    <property type="protein sequence ID" value="SJZ76427.1"/>
    <property type="molecule type" value="Genomic_DNA"/>
</dbReference>